<dbReference type="PANTHER" id="PTHR46586">
    <property type="entry name" value="ANKYRIN REPEAT-CONTAINING PROTEIN"/>
    <property type="match status" value="1"/>
</dbReference>
<evidence type="ECO:0000313" key="2">
    <source>
        <dbReference type="EMBL" id="EQC36763.1"/>
    </source>
</evidence>
<dbReference type="EMBL" id="JH767146">
    <property type="protein sequence ID" value="EQC36763.1"/>
    <property type="molecule type" value="Genomic_DNA"/>
</dbReference>
<keyword evidence="3" id="KW-1185">Reference proteome</keyword>
<gene>
    <name evidence="2" type="ORF">SDRG_05599</name>
</gene>
<dbReference type="PANTHER" id="PTHR46586:SF3">
    <property type="entry name" value="ANKYRIN REPEAT-CONTAINING PROTEIN"/>
    <property type="match status" value="1"/>
</dbReference>
<dbReference type="InParanoid" id="T0RW86"/>
<evidence type="ECO:0000256" key="1">
    <source>
        <dbReference type="SAM" id="MobiDB-lite"/>
    </source>
</evidence>
<dbReference type="InterPro" id="IPR052050">
    <property type="entry name" value="SecEffector_AnkRepeat"/>
</dbReference>
<feature type="region of interest" description="Disordered" evidence="1">
    <location>
        <begin position="323"/>
        <end position="343"/>
    </location>
</feature>
<reference evidence="2 3" key="1">
    <citation type="submission" date="2012-04" db="EMBL/GenBank/DDBJ databases">
        <title>The Genome Sequence of Saprolegnia declina VS20.</title>
        <authorList>
            <consortium name="The Broad Institute Genome Sequencing Platform"/>
            <person name="Russ C."/>
            <person name="Nusbaum C."/>
            <person name="Tyler B."/>
            <person name="van West P."/>
            <person name="Dieguez-Uribeondo J."/>
            <person name="de Bruijn I."/>
            <person name="Tripathy S."/>
            <person name="Jiang R."/>
            <person name="Young S.K."/>
            <person name="Zeng Q."/>
            <person name="Gargeya S."/>
            <person name="Fitzgerald M."/>
            <person name="Haas B."/>
            <person name="Abouelleil A."/>
            <person name="Alvarado L."/>
            <person name="Arachchi H.M."/>
            <person name="Berlin A."/>
            <person name="Chapman S.B."/>
            <person name="Goldberg J."/>
            <person name="Griggs A."/>
            <person name="Gujja S."/>
            <person name="Hansen M."/>
            <person name="Howarth C."/>
            <person name="Imamovic A."/>
            <person name="Larimer J."/>
            <person name="McCowen C."/>
            <person name="Montmayeur A."/>
            <person name="Murphy C."/>
            <person name="Neiman D."/>
            <person name="Pearson M."/>
            <person name="Priest M."/>
            <person name="Roberts A."/>
            <person name="Saif S."/>
            <person name="Shea T."/>
            <person name="Sisk P."/>
            <person name="Sykes S."/>
            <person name="Wortman J."/>
            <person name="Nusbaum C."/>
            <person name="Birren B."/>
        </authorList>
    </citation>
    <scope>NUCLEOTIDE SEQUENCE [LARGE SCALE GENOMIC DNA]</scope>
    <source>
        <strain evidence="2 3">VS20</strain>
    </source>
</reference>
<dbReference type="InterPro" id="IPR036770">
    <property type="entry name" value="Ankyrin_rpt-contain_sf"/>
</dbReference>
<accession>T0RW86</accession>
<dbReference type="RefSeq" id="XP_008609544.1">
    <property type="nucleotide sequence ID" value="XM_008611322.1"/>
</dbReference>
<dbReference type="SUPFAM" id="SSF48403">
    <property type="entry name" value="Ankyrin repeat"/>
    <property type="match status" value="1"/>
</dbReference>
<protein>
    <submittedName>
        <fullName evidence="2">Uncharacterized protein</fullName>
    </submittedName>
</protein>
<dbReference type="Gene3D" id="1.25.40.20">
    <property type="entry name" value="Ankyrin repeat-containing domain"/>
    <property type="match status" value="2"/>
</dbReference>
<dbReference type="Proteomes" id="UP000030762">
    <property type="component" value="Unassembled WGS sequence"/>
</dbReference>
<dbReference type="VEuPathDB" id="FungiDB:SDRG_05599"/>
<dbReference type="InterPro" id="IPR002110">
    <property type="entry name" value="Ankyrin_rpt"/>
</dbReference>
<name>T0RW86_SAPDV</name>
<dbReference type="AlphaFoldDB" id="T0RW86"/>
<dbReference type="GeneID" id="19946326"/>
<proteinExistence type="predicted"/>
<dbReference type="OMA" id="CADEHTC"/>
<dbReference type="Pfam" id="PF12796">
    <property type="entry name" value="Ank_2"/>
    <property type="match status" value="1"/>
</dbReference>
<evidence type="ECO:0000313" key="3">
    <source>
        <dbReference type="Proteomes" id="UP000030762"/>
    </source>
</evidence>
<sequence length="563" mass="61996">MASPVLRSPDLFTTIASYQDGLPQDLAIVQRLANTMELTTYQPFGILHQAGVFAHVPVRFASLPYLERYPREMTRLPHHALFVSPCLYDRALALHLTIVEGDVTLVQQWLRWDASLCTSATLELAAAASQGPILRLLFEQFPALATPKMMDLVAMSGDLPLLLWLHEAGVACTTAAMDGAAMNGHYDVVLFLHSARTEGCTIAAATAAVVNGHASIVRFLLVQRTESFDPSLIFNAPHVEHLTHSVLGEAHIEAVDLVEATAQLTDAALQTIVHRGGLAVLEHVYTRGYVPRMTKSRMQCALAKQDHAMLRYVLDCIDQENPRPPSDDEWLPPTNVGSHKSPRHPSPFDRWDFCTLMDFAAFNGDLTSLELLHKSRLRVGSGRSIALAAYRGHTHVLEWLHTNRRDGCDEDAMALAAGHGYLDVVRWLHEVYGLCRTNAAFATAAYAGHLDMVTYLLDVPTDGVDTPSDAQLPTRHRLARALGCLLRPLGLLGGFEARSLFAPKGLGRPGLVRLAFFQHLLEELAGLVVGRDGVRDRLDRGGGVDSSHRMRSWAKNTQFARQC</sequence>
<organism evidence="2 3">
    <name type="scientific">Saprolegnia diclina (strain VS20)</name>
    <dbReference type="NCBI Taxonomy" id="1156394"/>
    <lineage>
        <taxon>Eukaryota</taxon>
        <taxon>Sar</taxon>
        <taxon>Stramenopiles</taxon>
        <taxon>Oomycota</taxon>
        <taxon>Saprolegniomycetes</taxon>
        <taxon>Saprolegniales</taxon>
        <taxon>Saprolegniaceae</taxon>
        <taxon>Saprolegnia</taxon>
    </lineage>
</organism>